<reference evidence="1" key="1">
    <citation type="submission" date="2020-03" db="EMBL/GenBank/DDBJ databases">
        <title>The deep terrestrial virosphere.</title>
        <authorList>
            <person name="Holmfeldt K."/>
            <person name="Nilsson E."/>
            <person name="Simone D."/>
            <person name="Lopez-Fernandez M."/>
            <person name="Wu X."/>
            <person name="de Brujin I."/>
            <person name="Lundin D."/>
            <person name="Andersson A."/>
            <person name="Bertilsson S."/>
            <person name="Dopson M."/>
        </authorList>
    </citation>
    <scope>NUCLEOTIDE SEQUENCE</scope>
    <source>
        <strain evidence="3">MM415A00737</strain>
        <strain evidence="2">MM415B02012</strain>
        <strain evidence="1">TM448A01472</strain>
    </source>
</reference>
<protein>
    <submittedName>
        <fullName evidence="1">Uncharacterized protein</fullName>
    </submittedName>
</protein>
<accession>A0A6H1ZR51</accession>
<gene>
    <name evidence="3" type="ORF">MM415A00737_0012</name>
    <name evidence="2" type="ORF">MM415B02012_0009</name>
    <name evidence="1" type="ORF">TM448A01472_0007</name>
</gene>
<evidence type="ECO:0000313" key="1">
    <source>
        <dbReference type="EMBL" id="QJA49787.1"/>
    </source>
</evidence>
<evidence type="ECO:0000313" key="2">
    <source>
        <dbReference type="EMBL" id="QJA55675.1"/>
    </source>
</evidence>
<proteinExistence type="predicted"/>
<sequence>MRTKKEPVPIREILSAYNLKFGTRFKSMKQLLSNELQRYQGFKSFLKDRMDITYYQLNFMLDIYDLNRLAQTKNGRPPIIWEDVVFEYNQRNKTEFKVSGEMLQNLYGKFMDIRRVGEDIRVCCVEVRKEMRRNGIKSNQRGGTTEQRRARSKFRPKLLAIPDKTTKDLTISQLAKRVGCKYSTMCKLLIATGKPFIKGRGKMSCIDNIYDPLEEHGVNF</sequence>
<dbReference type="EMBL" id="MT144155">
    <property type="protein sequence ID" value="QJA49787.1"/>
    <property type="molecule type" value="Genomic_DNA"/>
</dbReference>
<evidence type="ECO:0000313" key="3">
    <source>
        <dbReference type="EMBL" id="QJA80374.1"/>
    </source>
</evidence>
<dbReference type="AlphaFoldDB" id="A0A6H1ZR51"/>
<dbReference type="EMBL" id="MT141172">
    <property type="protein sequence ID" value="QJA55675.1"/>
    <property type="molecule type" value="Genomic_DNA"/>
</dbReference>
<name>A0A6H1ZR51_9ZZZZ</name>
<dbReference type="EMBL" id="MT142419">
    <property type="protein sequence ID" value="QJA80374.1"/>
    <property type="molecule type" value="Genomic_DNA"/>
</dbReference>
<organism evidence="1">
    <name type="scientific">viral metagenome</name>
    <dbReference type="NCBI Taxonomy" id="1070528"/>
    <lineage>
        <taxon>unclassified sequences</taxon>
        <taxon>metagenomes</taxon>
        <taxon>organismal metagenomes</taxon>
    </lineage>
</organism>